<dbReference type="CDD" id="cd00603">
    <property type="entry name" value="IPT_PCSR"/>
    <property type="match status" value="1"/>
</dbReference>
<dbReference type="Gene3D" id="2.60.40.10">
    <property type="entry name" value="Immunoglobulins"/>
    <property type="match status" value="4"/>
</dbReference>
<feature type="domain" description="IPT/TIG" evidence="2">
    <location>
        <begin position="170"/>
        <end position="250"/>
    </location>
</feature>
<dbReference type="InterPro" id="IPR013783">
    <property type="entry name" value="Ig-like_fold"/>
</dbReference>
<evidence type="ECO:0000256" key="1">
    <source>
        <dbReference type="ARBA" id="ARBA00022729"/>
    </source>
</evidence>
<name>A0A2R4TAK2_9ACTN</name>
<dbReference type="AlphaFoldDB" id="A0A2R4TAK2"/>
<keyword evidence="4" id="KW-1185">Reference proteome</keyword>
<dbReference type="InterPro" id="IPR052387">
    <property type="entry name" value="Fibrocystin"/>
</dbReference>
<sequence length="337" mass="31983">MTTPALTGLSPNQGPTAGGTTVTLTGTNLGDVTTVRFGTTAAAFTIVSATQIAATAPPGSVGPVQVTATSPGGTSGGLAFYYVALPVLTGVSPGQGPTAGGTAVTLTGSNFSQVTTVRFGTTTAAFSVLSATQINSIAPSAPAGSPGPAQVTVTSPGGTSGGLAYYYVALPVLTGVSPGQGPIAGGAAVTLTGANLLNATSVRFGTTAAAYSVVSATQITATAPLGSTGFAQVTVITPGGTSGGVGYQYVALPVLTGVSPGEGPTAGGTTVTLTGTNLGDVSAVRFGTTAAAFSVVSATQITATAPTGSAGAVQVTVISAGGTSAGLTYTRIQLPSI</sequence>
<reference evidence="3 4" key="1">
    <citation type="submission" date="2018-01" db="EMBL/GenBank/DDBJ databases">
        <title>Complete genome sequence of Streptomyces lunaelactis MM109T, a Ferroverdin A producer isolated from cave moonmilk deposits.</title>
        <authorList>
            <person name="Naome A."/>
            <person name="Martinet L."/>
            <person name="Maciejewska M."/>
            <person name="Anderssen S."/>
            <person name="Adam D."/>
            <person name="Tenconi E."/>
            <person name="Deflandre B."/>
            <person name="Arguelles-Arias A."/>
            <person name="Calusinska M."/>
            <person name="Copieters W."/>
            <person name="Karim L."/>
            <person name="Hanikenne M."/>
            <person name="Baurain D."/>
            <person name="van Wezel G."/>
            <person name="Smargiasso N."/>
            <person name="de Pauw E."/>
            <person name="Delfosse P."/>
            <person name="Rigali S."/>
        </authorList>
    </citation>
    <scope>NUCLEOTIDE SEQUENCE [LARGE SCALE GENOMIC DNA]</scope>
    <source>
        <strain evidence="3 4">MM109</strain>
    </source>
</reference>
<dbReference type="SMART" id="SM00429">
    <property type="entry name" value="IPT"/>
    <property type="match status" value="4"/>
</dbReference>
<evidence type="ECO:0000313" key="3">
    <source>
        <dbReference type="EMBL" id="AVZ76179.1"/>
    </source>
</evidence>
<feature type="domain" description="IPT/TIG" evidence="2">
    <location>
        <begin position="85"/>
        <end position="168"/>
    </location>
</feature>
<protein>
    <submittedName>
        <fullName evidence="3">Cell shape-determining protein</fullName>
    </submittedName>
</protein>
<dbReference type="Proteomes" id="UP000244201">
    <property type="component" value="Chromosome"/>
</dbReference>
<dbReference type="InterPro" id="IPR002909">
    <property type="entry name" value="IPT_dom"/>
</dbReference>
<dbReference type="SUPFAM" id="SSF81296">
    <property type="entry name" value="E set domains"/>
    <property type="match status" value="4"/>
</dbReference>
<organism evidence="3 4">
    <name type="scientific">Streptomyces lunaelactis</name>
    <dbReference type="NCBI Taxonomy" id="1535768"/>
    <lineage>
        <taxon>Bacteria</taxon>
        <taxon>Bacillati</taxon>
        <taxon>Actinomycetota</taxon>
        <taxon>Actinomycetes</taxon>
        <taxon>Kitasatosporales</taxon>
        <taxon>Streptomycetaceae</taxon>
        <taxon>Streptomyces</taxon>
    </lineage>
</organism>
<dbReference type="PANTHER" id="PTHR46769">
    <property type="entry name" value="POLYCYSTIC KIDNEY AND HEPATIC DISEASE 1 (AUTOSOMAL RECESSIVE)-LIKE 1"/>
    <property type="match status" value="1"/>
</dbReference>
<dbReference type="Pfam" id="PF01833">
    <property type="entry name" value="TIG"/>
    <property type="match status" value="4"/>
</dbReference>
<proteinExistence type="predicted"/>
<dbReference type="InterPro" id="IPR014756">
    <property type="entry name" value="Ig_E-set"/>
</dbReference>
<dbReference type="OrthoDB" id="3289082at2"/>
<keyword evidence="1" id="KW-0732">Signal</keyword>
<evidence type="ECO:0000259" key="2">
    <source>
        <dbReference type="SMART" id="SM00429"/>
    </source>
</evidence>
<feature type="domain" description="IPT/TIG" evidence="2">
    <location>
        <begin position="3"/>
        <end position="83"/>
    </location>
</feature>
<dbReference type="GeneID" id="55659922"/>
<dbReference type="RefSeq" id="WP_108153467.1">
    <property type="nucleotide sequence ID" value="NZ_CP026304.1"/>
</dbReference>
<dbReference type="GO" id="GO:0005975">
    <property type="term" value="P:carbohydrate metabolic process"/>
    <property type="evidence" value="ECO:0007669"/>
    <property type="project" value="UniProtKB-ARBA"/>
</dbReference>
<gene>
    <name evidence="3" type="ORF">SLUN_32250</name>
</gene>
<accession>A0A2R4TAK2</accession>
<evidence type="ECO:0000313" key="4">
    <source>
        <dbReference type="Proteomes" id="UP000244201"/>
    </source>
</evidence>
<dbReference type="EMBL" id="CP026304">
    <property type="protein sequence ID" value="AVZ76179.1"/>
    <property type="molecule type" value="Genomic_DNA"/>
</dbReference>
<dbReference type="KEGG" id="slk:SLUN_32250"/>
<feature type="domain" description="IPT/TIG" evidence="2">
    <location>
        <begin position="252"/>
        <end position="330"/>
    </location>
</feature>
<dbReference type="PANTHER" id="PTHR46769:SF2">
    <property type="entry name" value="FIBROCYSTIN-L ISOFORM 2 PRECURSOR-RELATED"/>
    <property type="match status" value="1"/>
</dbReference>